<evidence type="ECO:0000313" key="3">
    <source>
        <dbReference type="Proteomes" id="UP000734854"/>
    </source>
</evidence>
<sequence>MAPRNWASGFPSELLSQIFELCNYFHRARFAAVCRPWHTAKLQTSKLLSTPWLMLSLPFDYRRWLAASSSADLDPMARLRLPDINGLAAIGSSPDGWLVFVDMENEILVLNPLNKVSIQFPSFKTYPEATPLHIILVATDSASDVHFEAVRLFKEEWFVTEFGKDDDHGVSRMKKDVVVGWEGYGGGRQRLFLDTRQDLSSSGQLMT</sequence>
<evidence type="ECO:0000259" key="1">
    <source>
        <dbReference type="Pfam" id="PF00646"/>
    </source>
</evidence>
<feature type="domain" description="F-box" evidence="1">
    <location>
        <begin position="9"/>
        <end position="39"/>
    </location>
</feature>
<organism evidence="2 3">
    <name type="scientific">Zingiber officinale</name>
    <name type="common">Ginger</name>
    <name type="synonym">Amomum zingiber</name>
    <dbReference type="NCBI Taxonomy" id="94328"/>
    <lineage>
        <taxon>Eukaryota</taxon>
        <taxon>Viridiplantae</taxon>
        <taxon>Streptophyta</taxon>
        <taxon>Embryophyta</taxon>
        <taxon>Tracheophyta</taxon>
        <taxon>Spermatophyta</taxon>
        <taxon>Magnoliopsida</taxon>
        <taxon>Liliopsida</taxon>
        <taxon>Zingiberales</taxon>
        <taxon>Zingiberaceae</taxon>
        <taxon>Zingiber</taxon>
    </lineage>
</organism>
<protein>
    <recommendedName>
        <fullName evidence="1">F-box domain-containing protein</fullName>
    </recommendedName>
</protein>
<accession>A0A8J5I3V8</accession>
<dbReference type="PANTHER" id="PTHR44259">
    <property type="entry name" value="OS07G0183000 PROTEIN-RELATED"/>
    <property type="match status" value="1"/>
</dbReference>
<dbReference type="SUPFAM" id="SSF81383">
    <property type="entry name" value="F-box domain"/>
    <property type="match status" value="1"/>
</dbReference>
<dbReference type="CDD" id="cd09917">
    <property type="entry name" value="F-box_SF"/>
    <property type="match status" value="1"/>
</dbReference>
<dbReference type="Proteomes" id="UP000734854">
    <property type="component" value="Unassembled WGS sequence"/>
</dbReference>
<reference evidence="2 3" key="1">
    <citation type="submission" date="2020-08" db="EMBL/GenBank/DDBJ databases">
        <title>Plant Genome Project.</title>
        <authorList>
            <person name="Zhang R.-G."/>
        </authorList>
    </citation>
    <scope>NUCLEOTIDE SEQUENCE [LARGE SCALE GENOMIC DNA]</scope>
    <source>
        <tissue evidence="2">Rhizome</tissue>
    </source>
</reference>
<comment type="caution">
    <text evidence="2">The sequence shown here is derived from an EMBL/GenBank/DDBJ whole genome shotgun (WGS) entry which is preliminary data.</text>
</comment>
<dbReference type="AlphaFoldDB" id="A0A8J5I3V8"/>
<dbReference type="Pfam" id="PF00646">
    <property type="entry name" value="F-box"/>
    <property type="match status" value="1"/>
</dbReference>
<gene>
    <name evidence="2" type="ORF">ZIOFF_008796</name>
</gene>
<name>A0A8J5I3V8_ZINOF</name>
<dbReference type="InterPro" id="IPR050942">
    <property type="entry name" value="F-box_BR-signaling"/>
</dbReference>
<dbReference type="InterPro" id="IPR036047">
    <property type="entry name" value="F-box-like_dom_sf"/>
</dbReference>
<proteinExistence type="predicted"/>
<keyword evidence="3" id="KW-1185">Reference proteome</keyword>
<dbReference type="InterPro" id="IPR001810">
    <property type="entry name" value="F-box_dom"/>
</dbReference>
<evidence type="ECO:0000313" key="2">
    <source>
        <dbReference type="EMBL" id="KAG6534890.1"/>
    </source>
</evidence>
<dbReference type="EMBL" id="JACMSC010000002">
    <property type="protein sequence ID" value="KAG6534890.1"/>
    <property type="molecule type" value="Genomic_DNA"/>
</dbReference>